<dbReference type="Proteomes" id="UP000515860">
    <property type="component" value="Chromosome"/>
</dbReference>
<keyword evidence="1 2" id="KW-0456">Lyase</keyword>
<dbReference type="NCBIfam" id="TIGR01584">
    <property type="entry name" value="citF"/>
    <property type="match status" value="1"/>
</dbReference>
<keyword evidence="1" id="KW-0963">Cytoplasm</keyword>
<sequence>MKNILGREVPDFIEGYGSVKHYEGAFARAGKPSKRAEVRIPKGAAPGGRKLCENLGEALDKLPLRDGMTVSFHHHLRNGDFVTNMVMEEIGKRGYKDIHVAASGLFACHGPLVPLIEDGTITQISVSTFGAGPVPQAISAGKLKKPVILRSHGGRPRAIENGEMHIDIAFIASPSCDEMGNINGSQGKSACGCLSYSYADAEFADYVVAVTDTLVPYPNTPVEISQNLVDYVAVVDAIGDPAGIASGATKVTEDPAKLAVAETAAELLDRAGYIRQGMSFQTGAGGISLAVAAGIRKRMLRDGISGSFGSGGIHGYFTRMLEEGLLRALWDVQCFDLEAIEHLARHDPRHLIMSGSLYGNPENKGCVVNNLDIMILGGFEVDTDFNLNVITGSNGVIMSASGGNEDCAAGSKISLVVSSLMKKGGRCIIREKVTTITTPGDTVDGIVTDKGIAINPRRADLVEKLKDSGLPIVDIHELLRMGDELGAVKDHPEFGERIVGVVEYRDGTVIDVVHQVL</sequence>
<dbReference type="GO" id="GO:0005737">
    <property type="term" value="C:cytoplasm"/>
    <property type="evidence" value="ECO:0007669"/>
    <property type="project" value="UniProtKB-SubCell"/>
</dbReference>
<dbReference type="KEGG" id="whj:H9Q79_07395"/>
<organism evidence="2 3">
    <name type="scientific">Wansuia hejianensis</name>
    <dbReference type="NCBI Taxonomy" id="2763667"/>
    <lineage>
        <taxon>Bacteria</taxon>
        <taxon>Bacillati</taxon>
        <taxon>Bacillota</taxon>
        <taxon>Clostridia</taxon>
        <taxon>Lachnospirales</taxon>
        <taxon>Lachnospiraceae</taxon>
        <taxon>Wansuia</taxon>
    </lineage>
</organism>
<dbReference type="GO" id="GO:0008815">
    <property type="term" value="F:citrate (pro-3S)-lyase activity"/>
    <property type="evidence" value="ECO:0007669"/>
    <property type="project" value="UniProtKB-UniRule"/>
</dbReference>
<protein>
    <recommendedName>
        <fullName evidence="1">Citrate lyase alpha chain</fullName>
        <shortName evidence="1">Citrase alpha chain</shortName>
        <ecNumber evidence="1">2.8.3.10</ecNumber>
        <ecNumber evidence="1">4.1.3.6</ecNumber>
    </recommendedName>
    <alternativeName>
        <fullName evidence="1">Citrate (pro-3S)-lyase alpha chain</fullName>
    </alternativeName>
    <alternativeName>
        <fullName evidence="1">Citrate CoA-transferase subunit</fullName>
    </alternativeName>
</protein>
<dbReference type="Gene3D" id="3.40.1080.10">
    <property type="entry name" value="Glutaconate Coenzyme A-transferase"/>
    <property type="match status" value="2"/>
</dbReference>
<dbReference type="InterPro" id="IPR037171">
    <property type="entry name" value="NagB/RpiA_transferase-like"/>
</dbReference>
<dbReference type="EC" id="2.8.3.10" evidence="1"/>
<evidence type="ECO:0000256" key="1">
    <source>
        <dbReference type="PIRNR" id="PIRNR009451"/>
    </source>
</evidence>
<comment type="catalytic activity">
    <reaction evidence="1">
        <text>citrate = oxaloacetate + acetate</text>
        <dbReference type="Rhea" id="RHEA:10760"/>
        <dbReference type="ChEBI" id="CHEBI:16452"/>
        <dbReference type="ChEBI" id="CHEBI:16947"/>
        <dbReference type="ChEBI" id="CHEBI:30089"/>
        <dbReference type="EC" id="4.1.3.6"/>
    </reaction>
</comment>
<keyword evidence="3" id="KW-1185">Reference proteome</keyword>
<dbReference type="EMBL" id="CP060635">
    <property type="protein sequence ID" value="QNM10085.1"/>
    <property type="molecule type" value="Genomic_DNA"/>
</dbReference>
<dbReference type="InterPro" id="IPR006472">
    <property type="entry name" value="Citrate_lyase_asu"/>
</dbReference>
<dbReference type="PANTHER" id="PTHR40596:SF1">
    <property type="entry name" value="CITRATE LYASE ALPHA CHAIN"/>
    <property type="match status" value="1"/>
</dbReference>
<comment type="catalytic activity">
    <reaction evidence="1">
        <text>citrate + acetyl-CoA = (3S)-citryl-CoA + acetate</text>
        <dbReference type="Rhea" id="RHEA:19405"/>
        <dbReference type="ChEBI" id="CHEBI:16947"/>
        <dbReference type="ChEBI" id="CHEBI:30089"/>
        <dbReference type="ChEBI" id="CHEBI:57288"/>
        <dbReference type="ChEBI" id="CHEBI:57321"/>
        <dbReference type="EC" id="2.8.3.10"/>
    </reaction>
</comment>
<evidence type="ECO:0000313" key="2">
    <source>
        <dbReference type="EMBL" id="QNM10085.1"/>
    </source>
</evidence>
<evidence type="ECO:0000313" key="3">
    <source>
        <dbReference type="Proteomes" id="UP000515860"/>
    </source>
</evidence>
<dbReference type="RefSeq" id="WP_118645626.1">
    <property type="nucleotide sequence ID" value="NZ_CP060635.1"/>
</dbReference>
<gene>
    <name evidence="2" type="primary">citF</name>
    <name evidence="2" type="ORF">H9Q79_07395</name>
</gene>
<dbReference type="GO" id="GO:0006084">
    <property type="term" value="P:acetyl-CoA metabolic process"/>
    <property type="evidence" value="ECO:0007669"/>
    <property type="project" value="UniProtKB-UniRule"/>
</dbReference>
<dbReference type="GO" id="GO:0008814">
    <property type="term" value="F:citrate CoA-transferase activity"/>
    <property type="evidence" value="ECO:0007669"/>
    <property type="project" value="UniProtKB-UniRule"/>
</dbReference>
<dbReference type="PANTHER" id="PTHR40596">
    <property type="entry name" value="CITRATE LYASE ALPHA CHAIN"/>
    <property type="match status" value="1"/>
</dbReference>
<dbReference type="Pfam" id="PF04223">
    <property type="entry name" value="CitF"/>
    <property type="match status" value="1"/>
</dbReference>
<dbReference type="GO" id="GO:0009346">
    <property type="term" value="C:ATP-independent citrate lyase complex"/>
    <property type="evidence" value="ECO:0007669"/>
    <property type="project" value="UniProtKB-UniRule"/>
</dbReference>
<dbReference type="EC" id="4.1.3.6" evidence="1"/>
<accession>A0A7G9GH03</accession>
<proteinExistence type="predicted"/>
<keyword evidence="1 2" id="KW-0808">Transferase</keyword>
<dbReference type="PIRSF" id="PIRSF009451">
    <property type="entry name" value="Citrt_lyas_alpha"/>
    <property type="match status" value="1"/>
</dbReference>
<reference evidence="2 3" key="1">
    <citation type="submission" date="2020-08" db="EMBL/GenBank/DDBJ databases">
        <authorList>
            <person name="Liu C."/>
            <person name="Sun Q."/>
        </authorList>
    </citation>
    <scope>NUCLEOTIDE SEQUENCE [LARGE SCALE GENOMIC DNA]</scope>
    <source>
        <strain evidence="2 3">NSJ-29</strain>
    </source>
</reference>
<name>A0A7G9GH03_9FIRM</name>
<dbReference type="AlphaFoldDB" id="A0A7G9GH03"/>
<dbReference type="SUPFAM" id="SSF100950">
    <property type="entry name" value="NagB/RpiA/CoA transferase-like"/>
    <property type="match status" value="2"/>
</dbReference>
<comment type="subcellular location">
    <subcellularLocation>
        <location evidence="1">Cytoplasm</location>
    </subcellularLocation>
</comment>